<dbReference type="PANTHER" id="PTHR43102:SF2">
    <property type="entry name" value="GAF DOMAIN-CONTAINING PROTEIN"/>
    <property type="match status" value="1"/>
</dbReference>
<accession>A0A1H9WV63</accession>
<dbReference type="OrthoDB" id="9816309at2"/>
<organism evidence="2 3">
    <name type="scientific">Tranquillimonas rosea</name>
    <dbReference type="NCBI Taxonomy" id="641238"/>
    <lineage>
        <taxon>Bacteria</taxon>
        <taxon>Pseudomonadati</taxon>
        <taxon>Pseudomonadota</taxon>
        <taxon>Alphaproteobacteria</taxon>
        <taxon>Rhodobacterales</taxon>
        <taxon>Roseobacteraceae</taxon>
        <taxon>Tranquillimonas</taxon>
    </lineage>
</organism>
<dbReference type="Gene3D" id="3.30.565.10">
    <property type="entry name" value="Histidine kinase-like ATPase, C-terminal domain"/>
    <property type="match status" value="1"/>
</dbReference>
<dbReference type="SUPFAM" id="SSF55874">
    <property type="entry name" value="ATPase domain of HSP90 chaperone/DNA topoisomerase II/histidine kinase"/>
    <property type="match status" value="1"/>
</dbReference>
<dbReference type="GO" id="GO:0016301">
    <property type="term" value="F:kinase activity"/>
    <property type="evidence" value="ECO:0007669"/>
    <property type="project" value="UniProtKB-KW"/>
</dbReference>
<dbReference type="Pfam" id="PF07568">
    <property type="entry name" value="HisKA_2"/>
    <property type="match status" value="1"/>
</dbReference>
<dbReference type="Gene3D" id="3.30.450.40">
    <property type="match status" value="1"/>
</dbReference>
<evidence type="ECO:0000313" key="3">
    <source>
        <dbReference type="Proteomes" id="UP000198885"/>
    </source>
</evidence>
<keyword evidence="3" id="KW-1185">Reference proteome</keyword>
<dbReference type="InterPro" id="IPR029016">
    <property type="entry name" value="GAF-like_dom_sf"/>
</dbReference>
<feature type="domain" description="Signal transduction histidine kinase subgroup 2 dimerisation and phosphoacceptor" evidence="1">
    <location>
        <begin position="172"/>
        <end position="245"/>
    </location>
</feature>
<sequence length="364" mass="39879">MEAAPHPLQHARLTALHSFEVLDTDPERDFDEIVKLAAATCGTAISVVNFIDAERQWFKAETGLGVRETPLATSLCAHVILEEEFVEIRDTLEDPRMQDNPLCCREPGLRFYAGALLKTEEGLPLGTLCVLDYEPRELTSLQRDTLRVLSRQVMAILEARRALRTADVLRREVDHRVKNSLQSLSSFTRLQRRAFASEDAKLALSMVGTRIDALTHLHAQLYQTNEQQSVDLGGFIEKIGGHLASVAPQGVALEVETVPVAVSPQQAAAVGTYLNEFIANSYKHGFPDGEAGVVRVRLNAAEGDLVELVCTDTGVGFPDVASTSHTGLGMKIAEVVCMELESELDLRNSEDGVLAILRFAPQPL</sequence>
<dbReference type="Proteomes" id="UP000198885">
    <property type="component" value="Unassembled WGS sequence"/>
</dbReference>
<dbReference type="InterPro" id="IPR011495">
    <property type="entry name" value="Sig_transdc_His_kin_sub2_dim/P"/>
</dbReference>
<dbReference type="EMBL" id="FOGU01000013">
    <property type="protein sequence ID" value="SES37822.1"/>
    <property type="molecule type" value="Genomic_DNA"/>
</dbReference>
<dbReference type="AlphaFoldDB" id="A0A1H9WV63"/>
<proteinExistence type="predicted"/>
<reference evidence="2 3" key="1">
    <citation type="submission" date="2016-10" db="EMBL/GenBank/DDBJ databases">
        <authorList>
            <person name="de Groot N.N."/>
        </authorList>
    </citation>
    <scope>NUCLEOTIDE SEQUENCE [LARGE SCALE GENOMIC DNA]</scope>
    <source>
        <strain evidence="2 3">DSM 23042</strain>
    </source>
</reference>
<dbReference type="PANTHER" id="PTHR43102">
    <property type="entry name" value="SLR1143 PROTEIN"/>
    <property type="match status" value="1"/>
</dbReference>
<evidence type="ECO:0000313" key="2">
    <source>
        <dbReference type="EMBL" id="SES37822.1"/>
    </source>
</evidence>
<dbReference type="STRING" id="641238.SAMN04490244_11390"/>
<protein>
    <submittedName>
        <fullName evidence="2">Two-component sensor histidine kinase, contains HisKA and HATPase domains</fullName>
    </submittedName>
</protein>
<dbReference type="InterPro" id="IPR036890">
    <property type="entry name" value="HATPase_C_sf"/>
</dbReference>
<evidence type="ECO:0000259" key="1">
    <source>
        <dbReference type="Pfam" id="PF07568"/>
    </source>
</evidence>
<dbReference type="RefSeq" id="WP_092696008.1">
    <property type="nucleotide sequence ID" value="NZ_FOGU01000013.1"/>
</dbReference>
<name>A0A1H9WV63_9RHOB</name>
<gene>
    <name evidence="2" type="ORF">SAMN04490244_11390</name>
</gene>
<keyword evidence="2" id="KW-0418">Kinase</keyword>
<keyword evidence="2" id="KW-0808">Transferase</keyword>
<dbReference type="SUPFAM" id="SSF55781">
    <property type="entry name" value="GAF domain-like"/>
    <property type="match status" value="1"/>
</dbReference>